<evidence type="ECO:0000256" key="4">
    <source>
        <dbReference type="ARBA" id="ARBA00013297"/>
    </source>
</evidence>
<name>A0ABV3XTZ8_9RHOB</name>
<comment type="similarity">
    <text evidence="2">Belongs to the Nudix hydrolase family. NudF subfamily.</text>
</comment>
<proteinExistence type="inferred from homology"/>
<dbReference type="RefSeq" id="WP_125406506.1">
    <property type="nucleotide sequence ID" value="NZ_JBEHHI010000002.1"/>
</dbReference>
<dbReference type="Pfam" id="PF06094">
    <property type="entry name" value="GGACT"/>
    <property type="match status" value="1"/>
</dbReference>
<feature type="domain" description="Nudix hydrolase" evidence="14">
    <location>
        <begin position="220"/>
        <end position="360"/>
    </location>
</feature>
<reference evidence="15 16" key="1">
    <citation type="submission" date="2024-06" db="EMBL/GenBank/DDBJ databases">
        <title>Genome of Rhodovulum iodosum, a marine photoferrotroph.</title>
        <authorList>
            <person name="Bianchini G."/>
            <person name="Nikeleit V."/>
            <person name="Kappler A."/>
            <person name="Bryce C."/>
            <person name="Sanchez-Baracaldo P."/>
        </authorList>
    </citation>
    <scope>NUCLEOTIDE SEQUENCE [LARGE SCALE GENOMIC DNA]</scope>
    <source>
        <strain evidence="15 16">UT/N1</strain>
    </source>
</reference>
<dbReference type="SUPFAM" id="SSF55811">
    <property type="entry name" value="Nudix"/>
    <property type="match status" value="1"/>
</dbReference>
<dbReference type="InterPro" id="IPR000086">
    <property type="entry name" value="NUDIX_hydrolase_dom"/>
</dbReference>
<keyword evidence="7" id="KW-0460">Magnesium</keyword>
<evidence type="ECO:0000256" key="9">
    <source>
        <dbReference type="ARBA" id="ARBA00030162"/>
    </source>
</evidence>
<dbReference type="PANTHER" id="PTHR11839:SF5">
    <property type="entry name" value="ADP-RIBOSE PYROPHOSPHATASE"/>
    <property type="match status" value="1"/>
</dbReference>
<accession>A0ABV3XTZ8</accession>
<evidence type="ECO:0000256" key="3">
    <source>
        <dbReference type="ARBA" id="ARBA00012453"/>
    </source>
</evidence>
<protein>
    <recommendedName>
        <fullName evidence="4">ADP-ribose pyrophosphatase</fullName>
        <ecNumber evidence="3">3.6.1.13</ecNumber>
    </recommendedName>
    <alternativeName>
        <fullName evidence="9">ADP-ribose diphosphatase</fullName>
    </alternativeName>
    <alternativeName>
        <fullName evidence="11">ADP-ribose phosphohydrolase</fullName>
    </alternativeName>
    <alternativeName>
        <fullName evidence="10">Adenosine diphosphoribose pyrophosphatase</fullName>
    </alternativeName>
</protein>
<gene>
    <name evidence="15" type="ORF">Ga0609869_001896</name>
</gene>
<evidence type="ECO:0000256" key="10">
    <source>
        <dbReference type="ARBA" id="ARBA00030308"/>
    </source>
</evidence>
<comment type="cofactor">
    <cofactor evidence="1">
        <name>Mg(2+)</name>
        <dbReference type="ChEBI" id="CHEBI:18420"/>
    </cofactor>
</comment>
<dbReference type="CDD" id="cd06661">
    <property type="entry name" value="GGCT_like"/>
    <property type="match status" value="1"/>
</dbReference>
<evidence type="ECO:0000256" key="6">
    <source>
        <dbReference type="ARBA" id="ARBA00022801"/>
    </source>
</evidence>
<comment type="catalytic activity">
    <reaction evidence="12">
        <text>ADP-D-ribose + H2O = D-ribose 5-phosphate + AMP + 2 H(+)</text>
        <dbReference type="Rhea" id="RHEA:10412"/>
        <dbReference type="ChEBI" id="CHEBI:15377"/>
        <dbReference type="ChEBI" id="CHEBI:15378"/>
        <dbReference type="ChEBI" id="CHEBI:57967"/>
        <dbReference type="ChEBI" id="CHEBI:78346"/>
        <dbReference type="ChEBI" id="CHEBI:456215"/>
        <dbReference type="EC" id="3.6.1.13"/>
    </reaction>
</comment>
<evidence type="ECO:0000256" key="5">
    <source>
        <dbReference type="ARBA" id="ARBA00022723"/>
    </source>
</evidence>
<dbReference type="InterPro" id="IPR004385">
    <property type="entry name" value="NDP_pyrophosphatase"/>
</dbReference>
<evidence type="ECO:0000313" key="15">
    <source>
        <dbReference type="EMBL" id="MEX5728543.1"/>
    </source>
</evidence>
<comment type="caution">
    <text evidence="15">The sequence shown here is derived from an EMBL/GenBank/DDBJ whole genome shotgun (WGS) entry which is preliminary data.</text>
</comment>
<dbReference type="InterPro" id="IPR036568">
    <property type="entry name" value="GGCT-like_sf"/>
</dbReference>
<dbReference type="Proteomes" id="UP001560019">
    <property type="component" value="Unassembled WGS sequence"/>
</dbReference>
<dbReference type="Pfam" id="PF00293">
    <property type="entry name" value="NUDIX"/>
    <property type="match status" value="1"/>
</dbReference>
<keyword evidence="5" id="KW-0479">Metal-binding</keyword>
<dbReference type="Gene3D" id="3.10.490.10">
    <property type="entry name" value="Gamma-glutamyl cyclotransferase-like"/>
    <property type="match status" value="1"/>
</dbReference>
<dbReference type="NCBIfam" id="TIGR00052">
    <property type="entry name" value="nudix-type nucleoside diphosphatase, YffH/AdpP family"/>
    <property type="match status" value="1"/>
</dbReference>
<comment type="function">
    <text evidence="8">Acts on ADP-mannose and ADP-glucose as well as ADP-ribose. Prevents glycogen biosynthesis. The reaction catalyzed by this enzyme is a limiting step of the gluconeogenic process.</text>
</comment>
<dbReference type="PANTHER" id="PTHR11839">
    <property type="entry name" value="UDP/ADP-SUGAR PYROPHOSPHATASE"/>
    <property type="match status" value="1"/>
</dbReference>
<sequence length="375" mass="41429">METVFLYGTLCHLPLLSVVLGRPEAALDAAPARAEGYRVDWVAGESYPMIRPAEGHVAEGLVLSGLDAEARARLDYYEGGFGFRRAPVTVTTAQGPAEAAFYAPRGNGLVPGAPWRLADWAARWGELCVLAAEEVMARYGEVPPQQIARRVNRIRVRAEARRKARSPSPTTLRRATRPDDIALRERREPYAKFFAVEEYEFRHRRFDGGMSEEVNRAAFISGDAATVLPYDPARDTVLLIEQFRTGPYARGDSECWSLEAIAGLIDPGEAAEETVRREALEEAGLEIGRLHKVYAYYPSPGAKSEYIYSFVAEADLPDSAAGLGGLLSEGEDIRAHVVNFTRLMELLESGEIENAPLILSALWLARHRERLRAAA</sequence>
<feature type="region of interest" description="Disordered" evidence="13">
    <location>
        <begin position="158"/>
        <end position="179"/>
    </location>
</feature>
<evidence type="ECO:0000256" key="2">
    <source>
        <dbReference type="ARBA" id="ARBA00007482"/>
    </source>
</evidence>
<keyword evidence="16" id="KW-1185">Reference proteome</keyword>
<dbReference type="PROSITE" id="PS00893">
    <property type="entry name" value="NUDIX_BOX"/>
    <property type="match status" value="1"/>
</dbReference>
<dbReference type="InterPro" id="IPR013024">
    <property type="entry name" value="GGCT-like"/>
</dbReference>
<dbReference type="InterPro" id="IPR015797">
    <property type="entry name" value="NUDIX_hydrolase-like_dom_sf"/>
</dbReference>
<dbReference type="InterPro" id="IPR009288">
    <property type="entry name" value="AIG2-like_dom"/>
</dbReference>
<keyword evidence="6" id="KW-0378">Hydrolase</keyword>
<evidence type="ECO:0000313" key="16">
    <source>
        <dbReference type="Proteomes" id="UP001560019"/>
    </source>
</evidence>
<evidence type="ECO:0000256" key="8">
    <source>
        <dbReference type="ARBA" id="ARBA00025164"/>
    </source>
</evidence>
<evidence type="ECO:0000256" key="12">
    <source>
        <dbReference type="ARBA" id="ARBA00049546"/>
    </source>
</evidence>
<dbReference type="Gene3D" id="3.90.79.10">
    <property type="entry name" value="Nucleoside Triphosphate Pyrophosphohydrolase"/>
    <property type="match status" value="1"/>
</dbReference>
<dbReference type="CDD" id="cd24155">
    <property type="entry name" value="NUDIX_ADPRase"/>
    <property type="match status" value="1"/>
</dbReference>
<dbReference type="EMBL" id="JBEHHI010000002">
    <property type="protein sequence ID" value="MEX5728543.1"/>
    <property type="molecule type" value="Genomic_DNA"/>
</dbReference>
<evidence type="ECO:0000256" key="7">
    <source>
        <dbReference type="ARBA" id="ARBA00022842"/>
    </source>
</evidence>
<evidence type="ECO:0000256" key="11">
    <source>
        <dbReference type="ARBA" id="ARBA00033056"/>
    </source>
</evidence>
<evidence type="ECO:0000259" key="14">
    <source>
        <dbReference type="PROSITE" id="PS51462"/>
    </source>
</evidence>
<dbReference type="InterPro" id="IPR020084">
    <property type="entry name" value="NUDIX_hydrolase_CS"/>
</dbReference>
<dbReference type="PROSITE" id="PS51462">
    <property type="entry name" value="NUDIX"/>
    <property type="match status" value="1"/>
</dbReference>
<evidence type="ECO:0000256" key="1">
    <source>
        <dbReference type="ARBA" id="ARBA00001946"/>
    </source>
</evidence>
<dbReference type="EC" id="3.6.1.13" evidence="3"/>
<dbReference type="SUPFAM" id="SSF110857">
    <property type="entry name" value="Gamma-glutamyl cyclotransferase-like"/>
    <property type="match status" value="1"/>
</dbReference>
<organism evidence="15 16">
    <name type="scientific">Rhodovulum iodosum</name>
    <dbReference type="NCBI Taxonomy" id="68291"/>
    <lineage>
        <taxon>Bacteria</taxon>
        <taxon>Pseudomonadati</taxon>
        <taxon>Pseudomonadota</taxon>
        <taxon>Alphaproteobacteria</taxon>
        <taxon>Rhodobacterales</taxon>
        <taxon>Paracoccaceae</taxon>
        <taxon>Rhodovulum</taxon>
    </lineage>
</organism>
<evidence type="ECO:0000256" key="13">
    <source>
        <dbReference type="SAM" id="MobiDB-lite"/>
    </source>
</evidence>